<evidence type="ECO:0000313" key="2">
    <source>
        <dbReference type="EMBL" id="AYG82335.1"/>
    </source>
</evidence>
<reference evidence="2 3" key="1">
    <citation type="submission" date="2018-10" db="EMBL/GenBank/DDBJ databases">
        <title>Relationship between Morphology and Antimicrobial Activity in Streptomyces.</title>
        <authorList>
            <person name="Kang H.J."/>
            <person name="Kim S.B."/>
        </authorList>
    </citation>
    <scope>NUCLEOTIDE SEQUENCE [LARGE SCALE GENOMIC DNA]</scope>
    <source>
        <strain evidence="2 3">BH38</strain>
    </source>
</reference>
<dbReference type="EMBL" id="CP032698">
    <property type="protein sequence ID" value="AYG82335.1"/>
    <property type="molecule type" value="Genomic_DNA"/>
</dbReference>
<sequence>MPSDPRDTLRSGLPDRYLTPEDLVVMFSLPSVETVYQWRRKRVGPTGFRVGKHVRYDPTAVARWVAEQTALTDAA</sequence>
<organism evidence="2 3">
    <name type="scientific">Streptomyces hundungensis</name>
    <dbReference type="NCBI Taxonomy" id="1077946"/>
    <lineage>
        <taxon>Bacteria</taxon>
        <taxon>Bacillati</taxon>
        <taxon>Actinomycetota</taxon>
        <taxon>Actinomycetes</taxon>
        <taxon>Kitasatosporales</taxon>
        <taxon>Streptomycetaceae</taxon>
        <taxon>Streptomyces</taxon>
    </lineage>
</organism>
<dbReference type="RefSeq" id="WP_120722939.1">
    <property type="nucleotide sequence ID" value="NZ_CP032698.1"/>
</dbReference>
<dbReference type="InterPro" id="IPR041657">
    <property type="entry name" value="HTH_17"/>
</dbReference>
<gene>
    <name evidence="2" type="ORF">DWB77_04507</name>
</gene>
<dbReference type="Pfam" id="PF12728">
    <property type="entry name" value="HTH_17"/>
    <property type="match status" value="1"/>
</dbReference>
<dbReference type="KEGG" id="shun:DWB77_04507"/>
<keyword evidence="3" id="KW-1185">Reference proteome</keyword>
<dbReference type="AlphaFoldDB" id="A0A387HER6"/>
<feature type="domain" description="Helix-turn-helix" evidence="1">
    <location>
        <begin position="17"/>
        <end position="68"/>
    </location>
</feature>
<name>A0A387HER6_9ACTN</name>
<accession>A0A387HER6</accession>
<dbReference type="OrthoDB" id="5524782at2"/>
<proteinExistence type="predicted"/>
<evidence type="ECO:0000313" key="3">
    <source>
        <dbReference type="Proteomes" id="UP000271554"/>
    </source>
</evidence>
<dbReference type="InterPro" id="IPR009061">
    <property type="entry name" value="DNA-bd_dom_put_sf"/>
</dbReference>
<dbReference type="Proteomes" id="UP000271554">
    <property type="component" value="Chromosome"/>
</dbReference>
<protein>
    <recommendedName>
        <fullName evidence="1">Helix-turn-helix domain-containing protein</fullName>
    </recommendedName>
</protein>
<evidence type="ECO:0000259" key="1">
    <source>
        <dbReference type="Pfam" id="PF12728"/>
    </source>
</evidence>
<dbReference type="SUPFAM" id="SSF46955">
    <property type="entry name" value="Putative DNA-binding domain"/>
    <property type="match status" value="1"/>
</dbReference>